<feature type="region of interest" description="Disordered" evidence="1">
    <location>
        <begin position="18"/>
        <end position="53"/>
    </location>
</feature>
<protein>
    <submittedName>
        <fullName evidence="3">DUF4142 domain-containing protein</fullName>
    </submittedName>
</protein>
<keyword evidence="4" id="KW-1185">Reference proteome</keyword>
<name>A0AAE3R4Y5_9BACT</name>
<evidence type="ECO:0000259" key="2">
    <source>
        <dbReference type="Pfam" id="PF13628"/>
    </source>
</evidence>
<feature type="compositionally biased region" description="Basic and acidic residues" evidence="1">
    <location>
        <begin position="22"/>
        <end position="40"/>
    </location>
</feature>
<organism evidence="3 4">
    <name type="scientific">Xanthocytophaga agilis</name>
    <dbReference type="NCBI Taxonomy" id="3048010"/>
    <lineage>
        <taxon>Bacteria</taxon>
        <taxon>Pseudomonadati</taxon>
        <taxon>Bacteroidota</taxon>
        <taxon>Cytophagia</taxon>
        <taxon>Cytophagales</taxon>
        <taxon>Rhodocytophagaceae</taxon>
        <taxon>Xanthocytophaga</taxon>
    </lineage>
</organism>
<accession>A0AAE3R4Y5</accession>
<dbReference type="RefSeq" id="WP_314514379.1">
    <property type="nucleotide sequence ID" value="NZ_JASJOU010000009.1"/>
</dbReference>
<dbReference type="EMBL" id="JASJOU010000009">
    <property type="protein sequence ID" value="MDJ1503751.1"/>
    <property type="molecule type" value="Genomic_DNA"/>
</dbReference>
<dbReference type="PANTHER" id="PTHR38593">
    <property type="entry name" value="BLR2558 PROTEIN"/>
    <property type="match status" value="1"/>
</dbReference>
<gene>
    <name evidence="3" type="ORF">QNI22_24020</name>
</gene>
<comment type="caution">
    <text evidence="3">The sequence shown here is derived from an EMBL/GenBank/DDBJ whole genome shotgun (WGS) entry which is preliminary data.</text>
</comment>
<dbReference type="PANTHER" id="PTHR38593:SF1">
    <property type="entry name" value="BLR2558 PROTEIN"/>
    <property type="match status" value="1"/>
</dbReference>
<dbReference type="InterPro" id="IPR025419">
    <property type="entry name" value="DUF4142"/>
</dbReference>
<sequence length="195" mass="21666">MKTQILLTMALGGLLFACDPSPNREDTKKTTEDQNEERIEATSSGNVADKKEDDAEFMIEAASGGMLEVQLANMALQKGSSPKVKEFAQMMIKDHGKANKELKALAASKNISLPEALIDKHQQVVNDLKDKSGKDFDDAYISKMKKDHKEDVEEFEEASQEATDPEIKAFATKTLPVLKNHLQHVEQMGVTRENM</sequence>
<reference evidence="3" key="1">
    <citation type="submission" date="2023-05" db="EMBL/GenBank/DDBJ databases">
        <authorList>
            <person name="Zhang X."/>
        </authorList>
    </citation>
    <scope>NUCLEOTIDE SEQUENCE</scope>
    <source>
        <strain evidence="3">BD1B2-1</strain>
    </source>
</reference>
<dbReference type="InterPro" id="IPR012347">
    <property type="entry name" value="Ferritin-like"/>
</dbReference>
<dbReference type="Pfam" id="PF13628">
    <property type="entry name" value="DUF4142"/>
    <property type="match status" value="1"/>
</dbReference>
<dbReference type="Gene3D" id="1.20.1260.10">
    <property type="match status" value="1"/>
</dbReference>
<feature type="domain" description="DUF4142" evidence="2">
    <location>
        <begin position="53"/>
        <end position="188"/>
    </location>
</feature>
<dbReference type="Proteomes" id="UP001232063">
    <property type="component" value="Unassembled WGS sequence"/>
</dbReference>
<proteinExistence type="predicted"/>
<dbReference type="AlphaFoldDB" id="A0AAE3R4Y5"/>
<evidence type="ECO:0000313" key="3">
    <source>
        <dbReference type="EMBL" id="MDJ1503751.1"/>
    </source>
</evidence>
<evidence type="ECO:0000256" key="1">
    <source>
        <dbReference type="SAM" id="MobiDB-lite"/>
    </source>
</evidence>
<evidence type="ECO:0000313" key="4">
    <source>
        <dbReference type="Proteomes" id="UP001232063"/>
    </source>
</evidence>
<dbReference type="PROSITE" id="PS51257">
    <property type="entry name" value="PROKAR_LIPOPROTEIN"/>
    <property type="match status" value="1"/>
</dbReference>